<accession>A0A7J6T337</accession>
<reference evidence="1 2" key="1">
    <citation type="submission" date="2020-04" db="EMBL/GenBank/DDBJ databases">
        <title>Perkinsus olseni comparative genomics.</title>
        <authorList>
            <person name="Bogema D.R."/>
        </authorList>
    </citation>
    <scope>NUCLEOTIDE SEQUENCE [LARGE SCALE GENOMIC DNA]</scope>
    <source>
        <strain evidence="1">ATCC PRA-205</strain>
    </source>
</reference>
<feature type="non-terminal residue" evidence="1">
    <location>
        <position position="1"/>
    </location>
</feature>
<sequence>VRSLRCAVVYDRRSRYWYGTTQGCPPSLPYGWRDEYTTHSEGGEQDEVIKASGDVERRGSMPTNITCRISTAILTKHIPRSYSLSVEDKPQRIPRSIYQTMESAVMPVRMAQ</sequence>
<proteinExistence type="predicted"/>
<gene>
    <name evidence="1" type="ORF">FOZ62_012431</name>
</gene>
<dbReference type="Proteomes" id="UP000574390">
    <property type="component" value="Unassembled WGS sequence"/>
</dbReference>
<name>A0A7J6T337_PEROL</name>
<protein>
    <submittedName>
        <fullName evidence="1">Uncharacterized protein</fullName>
    </submittedName>
</protein>
<feature type="non-terminal residue" evidence="1">
    <location>
        <position position="112"/>
    </location>
</feature>
<dbReference type="AlphaFoldDB" id="A0A7J6T337"/>
<dbReference type="EMBL" id="JABANM010010275">
    <property type="protein sequence ID" value="KAF4739618.1"/>
    <property type="molecule type" value="Genomic_DNA"/>
</dbReference>
<evidence type="ECO:0000313" key="1">
    <source>
        <dbReference type="EMBL" id="KAF4739618.1"/>
    </source>
</evidence>
<comment type="caution">
    <text evidence="1">The sequence shown here is derived from an EMBL/GenBank/DDBJ whole genome shotgun (WGS) entry which is preliminary data.</text>
</comment>
<organism evidence="1 2">
    <name type="scientific">Perkinsus olseni</name>
    <name type="common">Perkinsus atlanticus</name>
    <dbReference type="NCBI Taxonomy" id="32597"/>
    <lineage>
        <taxon>Eukaryota</taxon>
        <taxon>Sar</taxon>
        <taxon>Alveolata</taxon>
        <taxon>Perkinsozoa</taxon>
        <taxon>Perkinsea</taxon>
        <taxon>Perkinsida</taxon>
        <taxon>Perkinsidae</taxon>
        <taxon>Perkinsus</taxon>
    </lineage>
</organism>
<evidence type="ECO:0000313" key="2">
    <source>
        <dbReference type="Proteomes" id="UP000574390"/>
    </source>
</evidence>